<keyword evidence="3" id="KW-1185">Reference proteome</keyword>
<protein>
    <recommendedName>
        <fullName evidence="1">Homing endonuclease LAGLIDADG domain-containing protein</fullName>
    </recommendedName>
</protein>
<comment type="caution">
    <text evidence="2">The sequence shown here is derived from an EMBL/GenBank/DDBJ whole genome shotgun (WGS) entry which is preliminary data.</text>
</comment>
<dbReference type="RefSeq" id="WP_154318677.1">
    <property type="nucleotide sequence ID" value="NZ_CAJGAA010000002.1"/>
</dbReference>
<dbReference type="InterPro" id="IPR027434">
    <property type="entry name" value="Homing_endonucl"/>
</dbReference>
<evidence type="ECO:0000313" key="3">
    <source>
        <dbReference type="Proteomes" id="UP000441585"/>
    </source>
</evidence>
<dbReference type="AlphaFoldDB" id="A0A6I2M904"/>
<feature type="domain" description="Homing endonuclease LAGLIDADG" evidence="1">
    <location>
        <begin position="11"/>
        <end position="159"/>
    </location>
</feature>
<proteinExistence type="predicted"/>
<reference evidence="2 3" key="1">
    <citation type="submission" date="2019-11" db="EMBL/GenBank/DDBJ databases">
        <title>Bacillus idriensis genome.</title>
        <authorList>
            <person name="Konopka E.N."/>
            <person name="Newman J.D."/>
        </authorList>
    </citation>
    <scope>NUCLEOTIDE SEQUENCE [LARGE SCALE GENOMIC DNA]</scope>
    <source>
        <strain evidence="2 3">DSM 19097</strain>
    </source>
</reference>
<accession>A0A6I2M904</accession>
<organism evidence="2 3">
    <name type="scientific">Metabacillus idriensis</name>
    <dbReference type="NCBI Taxonomy" id="324768"/>
    <lineage>
        <taxon>Bacteria</taxon>
        <taxon>Bacillati</taxon>
        <taxon>Bacillota</taxon>
        <taxon>Bacilli</taxon>
        <taxon>Bacillales</taxon>
        <taxon>Bacillaceae</taxon>
        <taxon>Metabacillus</taxon>
    </lineage>
</organism>
<evidence type="ECO:0000313" key="2">
    <source>
        <dbReference type="EMBL" id="MRX54660.1"/>
    </source>
</evidence>
<dbReference type="InterPro" id="IPR004860">
    <property type="entry name" value="LAGLIDADG_dom"/>
</dbReference>
<evidence type="ECO:0000259" key="1">
    <source>
        <dbReference type="Pfam" id="PF03161"/>
    </source>
</evidence>
<dbReference type="Gene3D" id="3.10.28.10">
    <property type="entry name" value="Homing endonucleases"/>
    <property type="match status" value="1"/>
</dbReference>
<dbReference type="SUPFAM" id="SSF55608">
    <property type="entry name" value="Homing endonucleases"/>
    <property type="match status" value="1"/>
</dbReference>
<dbReference type="GO" id="GO:0004519">
    <property type="term" value="F:endonuclease activity"/>
    <property type="evidence" value="ECO:0007669"/>
    <property type="project" value="InterPro"/>
</dbReference>
<dbReference type="Pfam" id="PF03161">
    <property type="entry name" value="LAGLIDADG_2"/>
    <property type="match status" value="1"/>
</dbReference>
<dbReference type="Proteomes" id="UP000441585">
    <property type="component" value="Unassembled WGS sequence"/>
</dbReference>
<name>A0A6I2M904_9BACI</name>
<dbReference type="EMBL" id="WKKF01000002">
    <property type="protein sequence ID" value="MRX54660.1"/>
    <property type="molecule type" value="Genomic_DNA"/>
</dbReference>
<gene>
    <name evidence="2" type="ORF">GJU41_11820</name>
</gene>
<sequence length="195" mass="22700">MYSRIAKNAKLGDGCISKTHKNAHLSFISTDLNVLNLKKEMCKDEGFSCGDFRTQKSGYGGTKTIYNFYTRVNEKITQIADASHSDLIASLDKEDLYLWYMDDGSWHKTRNTMHLYSNMLDDNETNELITKIGDIYGIAPRPRKDRKKDGRSFNYLYFPRGLVKLFRPEFKEYAMSHELETMYYKFGGLDYKEAI</sequence>